<feature type="binding site" evidence="3 5">
    <location>
        <position position="13"/>
    </location>
    <ligand>
        <name>substrate</name>
    </ligand>
</feature>
<sequence>MSAYGKVAIVIGSRSDYDVVKPAVSVLDSFGVESEVRVISAHRTPTEAHDFAVNAEKLGFEVLIGVAGKAAHLAGVLAGYTTLPVIALPVATSFMGGLDSLLSMVQMPKGVPVATVAVNGADNAAILAVQILAVKYAELKEKLAEYKEDMRKKVVNDDIALRKELRKD</sequence>
<gene>
    <name evidence="3 8" type="primary">purE</name>
    <name evidence="8" type="ORF">H9892_02100</name>
</gene>
<dbReference type="SMART" id="SM01001">
    <property type="entry name" value="AIRC"/>
    <property type="match status" value="1"/>
</dbReference>
<evidence type="ECO:0000256" key="6">
    <source>
        <dbReference type="SAM" id="Coils"/>
    </source>
</evidence>
<dbReference type="GO" id="GO:0016829">
    <property type="term" value="F:lyase activity"/>
    <property type="evidence" value="ECO:0007669"/>
    <property type="project" value="UniProtKB-KW"/>
</dbReference>
<comment type="similarity">
    <text evidence="3">Belongs to the AIR carboxylase family. Class I subfamily.</text>
</comment>
<evidence type="ECO:0000313" key="8">
    <source>
        <dbReference type="EMBL" id="HIW02111.1"/>
    </source>
</evidence>
<evidence type="ECO:0000256" key="4">
    <source>
        <dbReference type="PIRNR" id="PIRNR001338"/>
    </source>
</evidence>
<dbReference type="HAMAP" id="MF_01929">
    <property type="entry name" value="PurE_classI"/>
    <property type="match status" value="1"/>
</dbReference>
<keyword evidence="2 3" id="KW-0413">Isomerase</keyword>
<name>A0A9D1PZU1_9FIRM</name>
<feature type="binding site" evidence="3 5">
    <location>
        <position position="16"/>
    </location>
    <ligand>
        <name>substrate</name>
    </ligand>
</feature>
<dbReference type="GO" id="GO:0034023">
    <property type="term" value="F:5-(carboxyamino)imidazole ribonucleotide mutase activity"/>
    <property type="evidence" value="ECO:0007669"/>
    <property type="project" value="UniProtKB-UniRule"/>
</dbReference>
<feature type="binding site" evidence="3 5">
    <location>
        <position position="43"/>
    </location>
    <ligand>
        <name>substrate</name>
    </ligand>
</feature>
<keyword evidence="6" id="KW-0175">Coiled coil</keyword>
<feature type="domain" description="PurE" evidence="7">
    <location>
        <begin position="5"/>
        <end position="154"/>
    </location>
</feature>
<dbReference type="EMBL" id="DXHS01000036">
    <property type="protein sequence ID" value="HIW02111.1"/>
    <property type="molecule type" value="Genomic_DNA"/>
</dbReference>
<dbReference type="EC" id="5.4.99.18" evidence="3 4"/>
<dbReference type="GO" id="GO:0006189">
    <property type="term" value="P:'de novo' IMP biosynthetic process"/>
    <property type="evidence" value="ECO:0007669"/>
    <property type="project" value="UniProtKB-UniRule"/>
</dbReference>
<evidence type="ECO:0000256" key="3">
    <source>
        <dbReference type="HAMAP-Rule" id="MF_01929"/>
    </source>
</evidence>
<reference evidence="8" key="1">
    <citation type="journal article" date="2021" name="PeerJ">
        <title>Extensive microbial diversity within the chicken gut microbiome revealed by metagenomics and culture.</title>
        <authorList>
            <person name="Gilroy R."/>
            <person name="Ravi A."/>
            <person name="Getino M."/>
            <person name="Pursley I."/>
            <person name="Horton D.L."/>
            <person name="Alikhan N.F."/>
            <person name="Baker D."/>
            <person name="Gharbi K."/>
            <person name="Hall N."/>
            <person name="Watson M."/>
            <person name="Adriaenssens E.M."/>
            <person name="Foster-Nyarko E."/>
            <person name="Jarju S."/>
            <person name="Secka A."/>
            <person name="Antonio M."/>
            <person name="Oren A."/>
            <person name="Chaudhuri R.R."/>
            <person name="La Ragione R."/>
            <person name="Hildebrand F."/>
            <person name="Pallen M.J."/>
        </authorList>
    </citation>
    <scope>NUCLEOTIDE SEQUENCE</scope>
    <source>
        <strain evidence="8">12435</strain>
    </source>
</reference>
<accession>A0A9D1PZU1</accession>
<dbReference type="InterPro" id="IPR000031">
    <property type="entry name" value="PurE_dom"/>
</dbReference>
<proteinExistence type="inferred from homology"/>
<evidence type="ECO:0000256" key="5">
    <source>
        <dbReference type="PIRSR" id="PIRSR001338-1"/>
    </source>
</evidence>
<comment type="pathway">
    <text evidence="3 4">Purine metabolism; IMP biosynthesis via de novo pathway; 5-amino-1-(5-phospho-D-ribosyl)imidazole-4-carboxylate from 5-amino-1-(5-phospho-D-ribosyl)imidazole (N5-CAIR route): step 2/2.</text>
</comment>
<reference evidence="8" key="2">
    <citation type="submission" date="2021-04" db="EMBL/GenBank/DDBJ databases">
        <authorList>
            <person name="Gilroy R."/>
        </authorList>
    </citation>
    <scope>NUCLEOTIDE SEQUENCE</scope>
    <source>
        <strain evidence="8">12435</strain>
    </source>
</reference>
<dbReference type="AlphaFoldDB" id="A0A9D1PZU1"/>
<evidence type="ECO:0000313" key="9">
    <source>
        <dbReference type="Proteomes" id="UP000823990"/>
    </source>
</evidence>
<dbReference type="NCBIfam" id="TIGR01162">
    <property type="entry name" value="purE"/>
    <property type="match status" value="1"/>
</dbReference>
<dbReference type="PANTHER" id="PTHR23046:SF2">
    <property type="entry name" value="PHOSPHORIBOSYLAMINOIMIDAZOLE CARBOXYLASE"/>
    <property type="match status" value="1"/>
</dbReference>
<evidence type="ECO:0000256" key="2">
    <source>
        <dbReference type="ARBA" id="ARBA00023235"/>
    </source>
</evidence>
<comment type="caution">
    <text evidence="8">The sequence shown here is derived from an EMBL/GenBank/DDBJ whole genome shotgun (WGS) entry which is preliminary data.</text>
</comment>
<dbReference type="InterPro" id="IPR024694">
    <property type="entry name" value="PurE_prokaryotes"/>
</dbReference>
<evidence type="ECO:0000256" key="1">
    <source>
        <dbReference type="ARBA" id="ARBA00022755"/>
    </source>
</evidence>
<keyword evidence="8" id="KW-0456">Lyase</keyword>
<dbReference type="PIRSF" id="PIRSF001338">
    <property type="entry name" value="AIR_carboxylase"/>
    <property type="match status" value="1"/>
</dbReference>
<comment type="catalytic activity">
    <reaction evidence="3 4">
        <text>5-carboxyamino-1-(5-phospho-D-ribosyl)imidazole + H(+) = 5-amino-1-(5-phospho-D-ribosyl)imidazole-4-carboxylate</text>
        <dbReference type="Rhea" id="RHEA:13193"/>
        <dbReference type="ChEBI" id="CHEBI:15378"/>
        <dbReference type="ChEBI" id="CHEBI:58730"/>
        <dbReference type="ChEBI" id="CHEBI:77657"/>
        <dbReference type="EC" id="5.4.99.18"/>
    </reaction>
</comment>
<dbReference type="SUPFAM" id="SSF52255">
    <property type="entry name" value="N5-CAIR mutase (phosphoribosylaminoimidazole carboxylase, PurE)"/>
    <property type="match status" value="1"/>
</dbReference>
<protein>
    <recommendedName>
        <fullName evidence="3 4">N5-carboxyaminoimidazole ribonucleotide mutase</fullName>
        <shortName evidence="3 4">N5-CAIR mutase</shortName>
        <ecNumber evidence="3 4">5.4.99.18</ecNumber>
    </recommendedName>
    <alternativeName>
        <fullName evidence="3">5-(carboxyamino)imidazole ribonucleotide mutase</fullName>
    </alternativeName>
</protein>
<feature type="coiled-coil region" evidence="6">
    <location>
        <begin position="129"/>
        <end position="156"/>
    </location>
</feature>
<organism evidence="8 9">
    <name type="scientific">Candidatus Protoclostridium stercorigallinarum</name>
    <dbReference type="NCBI Taxonomy" id="2838741"/>
    <lineage>
        <taxon>Bacteria</taxon>
        <taxon>Bacillati</taxon>
        <taxon>Bacillota</taxon>
        <taxon>Clostridia</taxon>
        <taxon>Candidatus Protoclostridium</taxon>
    </lineage>
</organism>
<dbReference type="PANTHER" id="PTHR23046">
    <property type="entry name" value="PHOSPHORIBOSYLAMINOIMIDAZOLE CARBOXYLASE CATALYTIC SUBUNIT"/>
    <property type="match status" value="1"/>
</dbReference>
<dbReference type="InterPro" id="IPR033747">
    <property type="entry name" value="PurE_ClassI"/>
</dbReference>
<keyword evidence="1 3" id="KW-0658">Purine biosynthesis</keyword>
<comment type="function">
    <text evidence="3 4">Catalyzes the conversion of N5-carboxyaminoimidazole ribonucleotide (N5-CAIR) to 4-carboxy-5-aminoimidazole ribonucleotide (CAIR).</text>
</comment>
<dbReference type="Gene3D" id="3.40.50.1970">
    <property type="match status" value="1"/>
</dbReference>
<dbReference type="Pfam" id="PF00731">
    <property type="entry name" value="AIRC"/>
    <property type="match status" value="1"/>
</dbReference>
<evidence type="ECO:0000259" key="7">
    <source>
        <dbReference type="SMART" id="SM01001"/>
    </source>
</evidence>
<dbReference type="Proteomes" id="UP000823990">
    <property type="component" value="Unassembled WGS sequence"/>
</dbReference>